<evidence type="ECO:0000256" key="4">
    <source>
        <dbReference type="SAM" id="Phobius"/>
    </source>
</evidence>
<dbReference type="Proteomes" id="UP000623010">
    <property type="component" value="Unassembled WGS sequence"/>
</dbReference>
<dbReference type="InterPro" id="IPR017438">
    <property type="entry name" value="ATP-NAD_kinase_N"/>
</dbReference>
<reference evidence="6" key="2">
    <citation type="submission" date="2020-09" db="EMBL/GenBank/DDBJ databases">
        <authorList>
            <person name="Sun Q."/>
            <person name="Ohkuma M."/>
        </authorList>
    </citation>
    <scope>NUCLEOTIDE SEQUENCE</scope>
    <source>
        <strain evidence="6">JCM 5016</strain>
    </source>
</reference>
<feature type="transmembrane region" description="Helical" evidence="4">
    <location>
        <begin position="108"/>
        <end position="131"/>
    </location>
</feature>
<evidence type="ECO:0000259" key="5">
    <source>
        <dbReference type="PROSITE" id="PS50146"/>
    </source>
</evidence>
<dbReference type="PANTHER" id="PTHR12358">
    <property type="entry name" value="SPHINGOSINE KINASE"/>
    <property type="match status" value="1"/>
</dbReference>
<reference evidence="6" key="1">
    <citation type="journal article" date="2014" name="Int. J. Syst. Evol. Microbiol.">
        <title>Complete genome sequence of Corynebacterium casei LMG S-19264T (=DSM 44701T), isolated from a smear-ripened cheese.</title>
        <authorList>
            <consortium name="US DOE Joint Genome Institute (JGI-PGF)"/>
            <person name="Walter F."/>
            <person name="Albersmeier A."/>
            <person name="Kalinowski J."/>
            <person name="Ruckert C."/>
        </authorList>
    </citation>
    <scope>NUCLEOTIDE SEQUENCE</scope>
    <source>
        <strain evidence="6">JCM 5016</strain>
    </source>
</reference>
<comment type="cofactor">
    <cofactor evidence="1">
        <name>Mg(2+)</name>
        <dbReference type="ChEBI" id="CHEBI:18420"/>
    </cofactor>
</comment>
<evidence type="ECO:0000313" key="7">
    <source>
        <dbReference type="Proteomes" id="UP000623010"/>
    </source>
</evidence>
<dbReference type="PANTHER" id="PTHR12358:SF54">
    <property type="entry name" value="SPHINGOSINE KINASE RELATED PROTEIN"/>
    <property type="match status" value="1"/>
</dbReference>
<name>A0A918VAM6_9ACTN</name>
<comment type="caution">
    <text evidence="6">The sequence shown here is derived from an EMBL/GenBank/DDBJ whole genome shotgun (WGS) entry which is preliminary data.</text>
</comment>
<dbReference type="InterPro" id="IPR050187">
    <property type="entry name" value="Lipid_Phosphate_FormReg"/>
</dbReference>
<protein>
    <recommendedName>
        <fullName evidence="5">DAGKc domain-containing protein</fullName>
    </recommendedName>
</protein>
<dbReference type="SMART" id="SM00046">
    <property type="entry name" value="DAGKc"/>
    <property type="match status" value="1"/>
</dbReference>
<proteinExistence type="inferred from homology"/>
<keyword evidence="4" id="KW-1133">Transmembrane helix</keyword>
<dbReference type="PROSITE" id="PS50146">
    <property type="entry name" value="DAGK"/>
    <property type="match status" value="1"/>
</dbReference>
<feature type="domain" description="DAGKc" evidence="5">
    <location>
        <begin position="169"/>
        <end position="297"/>
    </location>
</feature>
<dbReference type="AlphaFoldDB" id="A0A918VAM6"/>
<evidence type="ECO:0000256" key="2">
    <source>
        <dbReference type="ARBA" id="ARBA00005983"/>
    </source>
</evidence>
<dbReference type="Gene3D" id="3.40.50.10330">
    <property type="entry name" value="Probable inorganic polyphosphate/atp-NAD kinase, domain 1"/>
    <property type="match status" value="1"/>
</dbReference>
<dbReference type="GO" id="GO:0016301">
    <property type="term" value="F:kinase activity"/>
    <property type="evidence" value="ECO:0007669"/>
    <property type="project" value="InterPro"/>
</dbReference>
<dbReference type="EMBL" id="BMWH01000006">
    <property type="protein sequence ID" value="GGZ84092.1"/>
    <property type="molecule type" value="Genomic_DNA"/>
</dbReference>
<keyword evidence="4" id="KW-0812">Transmembrane</keyword>
<evidence type="ECO:0000313" key="6">
    <source>
        <dbReference type="EMBL" id="GGZ84092.1"/>
    </source>
</evidence>
<sequence length="488" mass="51507">MNPPSARPGGATTRRHPAGAAAGEDTPVEPSARDGSPSRPAPRAGTARNGTARKDIWQARTALLALLGSVLVPLTVAGLRSMLWLLLGVAGLALAAAGLWWTLAHTGVVRACGVVVSVVAPLTVLALYAAYDMLGPALVSLALWALAVGAARGALAPAHTAERRQTPAPAPHHPWLLLNPRSGGGKADRFHLVDKALALGARVTVLEAGRQDVAELARRAVAEGADLLAVAGGDGTQALVAEVAHRHDLPFAVIPAGTRNHFALDLGLDRDDPAAALSALTDGVERRVDLGFAADRVFVNNASFGTYAAVVGNPAYRRAKVHTAFQDLPELLTGDRTHRLRMRVGRHRAEGLQAVLVSNNPYRYAVGPHPWRRDRLDTGVLGVLCVHIDNTAQAARAVGGRRFANVTRLTGRTVVVDTDTETVQAGIDGEHVVLPAPVVCRIVPGALRVRVPRQWPGVPLGRPAADWTHVTRLALGRPDREEPVSARR</sequence>
<feature type="transmembrane region" description="Helical" evidence="4">
    <location>
        <begin position="137"/>
        <end position="155"/>
    </location>
</feature>
<feature type="transmembrane region" description="Helical" evidence="4">
    <location>
        <begin position="57"/>
        <end position="76"/>
    </location>
</feature>
<keyword evidence="4" id="KW-0472">Membrane</keyword>
<dbReference type="SUPFAM" id="SSF111331">
    <property type="entry name" value="NAD kinase/diacylglycerol kinase-like"/>
    <property type="match status" value="1"/>
</dbReference>
<dbReference type="InterPro" id="IPR016064">
    <property type="entry name" value="NAD/diacylglycerol_kinase_sf"/>
</dbReference>
<feature type="region of interest" description="Disordered" evidence="3">
    <location>
        <begin position="1"/>
        <end position="50"/>
    </location>
</feature>
<dbReference type="Gene3D" id="2.60.200.40">
    <property type="match status" value="1"/>
</dbReference>
<evidence type="ECO:0000256" key="1">
    <source>
        <dbReference type="ARBA" id="ARBA00001946"/>
    </source>
</evidence>
<feature type="transmembrane region" description="Helical" evidence="4">
    <location>
        <begin position="82"/>
        <end position="101"/>
    </location>
</feature>
<dbReference type="InterPro" id="IPR001206">
    <property type="entry name" value="Diacylglycerol_kinase_cat_dom"/>
</dbReference>
<accession>A0A918VAM6</accession>
<evidence type="ECO:0000256" key="3">
    <source>
        <dbReference type="SAM" id="MobiDB-lite"/>
    </source>
</evidence>
<comment type="similarity">
    <text evidence="2">Belongs to the diacylglycerol/lipid kinase family.</text>
</comment>
<organism evidence="6 7">
    <name type="scientific">Streptomyces echinoruber</name>
    <dbReference type="NCBI Taxonomy" id="68898"/>
    <lineage>
        <taxon>Bacteria</taxon>
        <taxon>Bacillati</taxon>
        <taxon>Actinomycetota</taxon>
        <taxon>Actinomycetes</taxon>
        <taxon>Kitasatosporales</taxon>
        <taxon>Streptomycetaceae</taxon>
        <taxon>Streptomyces</taxon>
    </lineage>
</organism>
<gene>
    <name evidence="6" type="ORF">GCM10010389_22770</name>
</gene>
<keyword evidence="7" id="KW-1185">Reference proteome</keyword>
<dbReference type="Pfam" id="PF00781">
    <property type="entry name" value="DAGK_cat"/>
    <property type="match status" value="1"/>
</dbReference>